<dbReference type="Proteomes" id="UP001209701">
    <property type="component" value="Unassembled WGS sequence"/>
</dbReference>
<dbReference type="EMBL" id="JAJIRN010000003">
    <property type="protein sequence ID" value="MCV2367968.1"/>
    <property type="molecule type" value="Genomic_DNA"/>
</dbReference>
<dbReference type="RefSeq" id="WP_263570593.1">
    <property type="nucleotide sequence ID" value="NZ_JAJIRN010000003.1"/>
</dbReference>
<organism evidence="2 3">
    <name type="scientific">Roseateles oligotrophus</name>
    <dbReference type="NCBI Taxonomy" id="1769250"/>
    <lineage>
        <taxon>Bacteria</taxon>
        <taxon>Pseudomonadati</taxon>
        <taxon>Pseudomonadota</taxon>
        <taxon>Betaproteobacteria</taxon>
        <taxon>Burkholderiales</taxon>
        <taxon>Sphaerotilaceae</taxon>
        <taxon>Roseateles</taxon>
    </lineage>
</organism>
<evidence type="ECO:0000313" key="2">
    <source>
        <dbReference type="EMBL" id="MCV2367968.1"/>
    </source>
</evidence>
<dbReference type="SUPFAM" id="SSF54909">
    <property type="entry name" value="Dimeric alpha+beta barrel"/>
    <property type="match status" value="1"/>
</dbReference>
<name>A0ABT2YD42_9BURK</name>
<reference evidence="2 3" key="1">
    <citation type="submission" date="2021-11" db="EMBL/GenBank/DDBJ databases">
        <authorList>
            <person name="Liang Q."/>
            <person name="Mou H."/>
            <person name="Liu Z."/>
        </authorList>
    </citation>
    <scope>NUCLEOTIDE SEQUENCE [LARGE SCALE GENOMIC DNA]</scope>
    <source>
        <strain evidence="2 3">CHU3</strain>
    </source>
</reference>
<gene>
    <name evidence="2" type="ORF">LNV07_07645</name>
</gene>
<proteinExistence type="predicted"/>
<dbReference type="Pfam" id="PF07978">
    <property type="entry name" value="NIPSNAP"/>
    <property type="match status" value="1"/>
</dbReference>
<evidence type="ECO:0000313" key="3">
    <source>
        <dbReference type="Proteomes" id="UP001209701"/>
    </source>
</evidence>
<comment type="caution">
    <text evidence="2">The sequence shown here is derived from an EMBL/GenBank/DDBJ whole genome shotgun (WGS) entry which is preliminary data.</text>
</comment>
<dbReference type="InterPro" id="IPR011008">
    <property type="entry name" value="Dimeric_a/b-barrel"/>
</dbReference>
<accession>A0ABT2YD42</accession>
<keyword evidence="3" id="KW-1185">Reference proteome</keyword>
<dbReference type="InterPro" id="IPR012577">
    <property type="entry name" value="NIPSNAP"/>
</dbReference>
<dbReference type="Gene3D" id="3.30.70.100">
    <property type="match status" value="1"/>
</dbReference>
<feature type="domain" description="NIPSNAP" evidence="1">
    <location>
        <begin position="3"/>
        <end position="94"/>
    </location>
</feature>
<evidence type="ECO:0000259" key="1">
    <source>
        <dbReference type="Pfam" id="PF07978"/>
    </source>
</evidence>
<sequence>MIEIRSYRLRAGSREHFHQLIIQQSLPLMQAWGMDVVAFGASQHDDCSYYLIRAFADLAEMEASQAAFYASPAWRSGPREAIVELIETDSNVVLALSAAAIDALANGCLIRSGVADILHSRP</sequence>
<protein>
    <submittedName>
        <fullName evidence="2">NIPSNAP family protein</fullName>
    </submittedName>
</protein>